<dbReference type="PROSITE" id="PS51733">
    <property type="entry name" value="BPL_LPL_CATALYTIC"/>
    <property type="match status" value="1"/>
</dbReference>
<dbReference type="OrthoDB" id="19908at2759"/>
<proteinExistence type="predicted"/>
<name>A0A1J1H5Y4_PLARL</name>
<dbReference type="VEuPathDB" id="PlasmoDB:PRELSG_0500200"/>
<evidence type="ECO:0000256" key="1">
    <source>
        <dbReference type="SAM" id="SignalP"/>
    </source>
</evidence>
<keyword evidence="4" id="KW-1185">Reference proteome</keyword>
<dbReference type="Proteomes" id="UP000220158">
    <property type="component" value="Chromosome 5"/>
</dbReference>
<evidence type="ECO:0000313" key="3">
    <source>
        <dbReference type="EMBL" id="CRG98844.1"/>
    </source>
</evidence>
<reference evidence="3 4" key="1">
    <citation type="submission" date="2015-04" db="EMBL/GenBank/DDBJ databases">
        <authorList>
            <consortium name="Pathogen Informatics"/>
        </authorList>
    </citation>
    <scope>NUCLEOTIDE SEQUENCE [LARGE SCALE GENOMIC DNA]</scope>
    <source>
        <strain evidence="3 4">SGS1</strain>
    </source>
</reference>
<dbReference type="Pfam" id="PF21948">
    <property type="entry name" value="LplA-B_cat"/>
    <property type="match status" value="2"/>
</dbReference>
<organism evidence="3 4">
    <name type="scientific">Plasmodium relictum</name>
    <dbReference type="NCBI Taxonomy" id="85471"/>
    <lineage>
        <taxon>Eukaryota</taxon>
        <taxon>Sar</taxon>
        <taxon>Alveolata</taxon>
        <taxon>Apicomplexa</taxon>
        <taxon>Aconoidasida</taxon>
        <taxon>Haemosporida</taxon>
        <taxon>Plasmodiidae</taxon>
        <taxon>Plasmodium</taxon>
        <taxon>Plasmodium (Haemamoeba)</taxon>
    </lineage>
</organism>
<dbReference type="RefSeq" id="XP_028531853.1">
    <property type="nucleotide sequence ID" value="XM_028675245.1"/>
</dbReference>
<dbReference type="GO" id="GO:0009249">
    <property type="term" value="P:protein lipoylation"/>
    <property type="evidence" value="ECO:0007669"/>
    <property type="project" value="InterPro"/>
</dbReference>
<dbReference type="InterPro" id="IPR020605">
    <property type="entry name" value="Octanoyltransferase_CS"/>
</dbReference>
<dbReference type="AlphaFoldDB" id="A0A1J1H5Y4"/>
<protein>
    <submittedName>
        <fullName evidence="3">Lipoate-protein ligase B, putative</fullName>
    </submittedName>
</protein>
<gene>
    <name evidence="3" type="primary">LipB</name>
    <name evidence="3" type="ORF">PRELSG_0500200</name>
</gene>
<dbReference type="PROSITE" id="PS01313">
    <property type="entry name" value="LIPB"/>
    <property type="match status" value="1"/>
</dbReference>
<dbReference type="SUPFAM" id="SSF55681">
    <property type="entry name" value="Class II aaRS and biotin synthetases"/>
    <property type="match status" value="1"/>
</dbReference>
<dbReference type="InterPro" id="IPR004143">
    <property type="entry name" value="BPL_LPL_catalytic"/>
</dbReference>
<dbReference type="GO" id="GO:0033819">
    <property type="term" value="F:lipoyl(octanoyl) transferase activity"/>
    <property type="evidence" value="ECO:0007669"/>
    <property type="project" value="InterPro"/>
</dbReference>
<feature type="signal peptide" evidence="1">
    <location>
        <begin position="1"/>
        <end position="20"/>
    </location>
</feature>
<dbReference type="GeneID" id="39734945"/>
<evidence type="ECO:0000313" key="4">
    <source>
        <dbReference type="Proteomes" id="UP000220158"/>
    </source>
</evidence>
<dbReference type="KEGG" id="prel:PRELSG_0500200"/>
<dbReference type="OMA" id="YISMHGM"/>
<sequence length="427" mass="50577">MNKKLLVIEILLNIIVFCGANKYIKIFKNESYSRGICLSFKNPEHKIKNMFIRNKYKLSIKKYIKSKVQMSNEIYVFDFSKKLIDYRLVFELQNFLHQSKIILQNENNLNILNKLELNKIKNLKKNLDKYDFCFILQHTPCYTLGSVADSNDILLDKKNYYVEELRSIYNNFDLNKIIQFMNKCENVKNDIDKCEYYDEKKDYYNEFLQNVNEKKIPIYRINRGGKATYHGPGQLVLYFIFNLKNYPSNYSERITSSNCNYPKKHFITQKNKENHLLDDNNNNMNIEHSFDLHKTINNFQKIGMETLNKLKIKTHIKDNIIGVFYNDKKIISIGLKIRKYISMHGMSLNFNINKNFLKFLLSCGMNHSHYVSLHELIEIKKKNYINDNKKSNHSTLLEKLTANSIESLKMIFGAKVKVVDDIRGIFA</sequence>
<keyword evidence="1" id="KW-0732">Signal</keyword>
<accession>A0A1J1H5Y4</accession>
<feature type="chain" id="PRO_5012949834" evidence="1">
    <location>
        <begin position="21"/>
        <end position="427"/>
    </location>
</feature>
<evidence type="ECO:0000259" key="2">
    <source>
        <dbReference type="PROSITE" id="PS51733"/>
    </source>
</evidence>
<dbReference type="Gene3D" id="3.30.930.10">
    <property type="entry name" value="Bira Bifunctional Protein, Domain 2"/>
    <property type="match status" value="1"/>
</dbReference>
<dbReference type="PANTHER" id="PTHR10993:SF7">
    <property type="entry name" value="LIPOYLTRANSFERASE 2, MITOCHONDRIAL-RELATED"/>
    <property type="match status" value="1"/>
</dbReference>
<dbReference type="PANTHER" id="PTHR10993">
    <property type="entry name" value="OCTANOYLTRANSFERASE"/>
    <property type="match status" value="1"/>
</dbReference>
<keyword evidence="3" id="KW-0436">Ligase</keyword>
<dbReference type="GO" id="GO:0016874">
    <property type="term" value="F:ligase activity"/>
    <property type="evidence" value="ECO:0007669"/>
    <property type="project" value="UniProtKB-KW"/>
</dbReference>
<dbReference type="InterPro" id="IPR045864">
    <property type="entry name" value="aa-tRNA-synth_II/BPL/LPL"/>
</dbReference>
<feature type="domain" description="BPL/LPL catalytic" evidence="2">
    <location>
        <begin position="180"/>
        <end position="412"/>
    </location>
</feature>
<dbReference type="EMBL" id="LN835300">
    <property type="protein sequence ID" value="CRG98844.1"/>
    <property type="molecule type" value="Genomic_DNA"/>
</dbReference>